<name>A0ABW4XLZ6_9GAMM</name>
<evidence type="ECO:0000313" key="2">
    <source>
        <dbReference type="EMBL" id="MFD2095323.1"/>
    </source>
</evidence>
<comment type="caution">
    <text evidence="2">The sequence shown here is derived from an EMBL/GenBank/DDBJ whole genome shotgun (WGS) entry which is preliminary data.</text>
</comment>
<protein>
    <submittedName>
        <fullName evidence="2">Uncharacterized protein</fullName>
    </submittedName>
</protein>
<evidence type="ECO:0000313" key="3">
    <source>
        <dbReference type="Proteomes" id="UP001597380"/>
    </source>
</evidence>
<gene>
    <name evidence="2" type="ORF">ACFSJ3_04940</name>
</gene>
<organism evidence="2 3">
    <name type="scientific">Corallincola platygyrae</name>
    <dbReference type="NCBI Taxonomy" id="1193278"/>
    <lineage>
        <taxon>Bacteria</taxon>
        <taxon>Pseudomonadati</taxon>
        <taxon>Pseudomonadota</taxon>
        <taxon>Gammaproteobacteria</taxon>
        <taxon>Alteromonadales</taxon>
        <taxon>Psychromonadaceae</taxon>
        <taxon>Corallincola</taxon>
    </lineage>
</organism>
<feature type="chain" id="PRO_5046991254" evidence="1">
    <location>
        <begin position="24"/>
        <end position="108"/>
    </location>
</feature>
<proteinExistence type="predicted"/>
<keyword evidence="1" id="KW-0732">Signal</keyword>
<dbReference type="Proteomes" id="UP001597380">
    <property type="component" value="Unassembled WGS sequence"/>
</dbReference>
<dbReference type="EMBL" id="JBHUHT010000008">
    <property type="protein sequence ID" value="MFD2095323.1"/>
    <property type="molecule type" value="Genomic_DNA"/>
</dbReference>
<accession>A0ABW4XLZ6</accession>
<keyword evidence="3" id="KW-1185">Reference proteome</keyword>
<evidence type="ECO:0000256" key="1">
    <source>
        <dbReference type="SAM" id="SignalP"/>
    </source>
</evidence>
<feature type="signal peptide" evidence="1">
    <location>
        <begin position="1"/>
        <end position="23"/>
    </location>
</feature>
<sequence>MNKYTRIPLVLATMALGTALAHAEPAVQRYEVIYHQGEVRDLVQVQTEQAFLEMDYQLERDVIQQSSNALSEMSVDAGLQPYLLAESLEQHPEDITAMQSAKTDETNR</sequence>
<dbReference type="RefSeq" id="WP_345338481.1">
    <property type="nucleotide sequence ID" value="NZ_BAABLI010000005.1"/>
</dbReference>
<reference evidence="3" key="1">
    <citation type="journal article" date="2019" name="Int. J. Syst. Evol. Microbiol.">
        <title>The Global Catalogue of Microorganisms (GCM) 10K type strain sequencing project: providing services to taxonomists for standard genome sequencing and annotation.</title>
        <authorList>
            <consortium name="The Broad Institute Genomics Platform"/>
            <consortium name="The Broad Institute Genome Sequencing Center for Infectious Disease"/>
            <person name="Wu L."/>
            <person name="Ma J."/>
        </authorList>
    </citation>
    <scope>NUCLEOTIDE SEQUENCE [LARGE SCALE GENOMIC DNA]</scope>
    <source>
        <strain evidence="3">CGMCC 1.10992</strain>
    </source>
</reference>